<proteinExistence type="predicted"/>
<dbReference type="AlphaFoldDB" id="A0A6H5GBD4"/>
<feature type="compositionally biased region" description="Basic and acidic residues" evidence="1">
    <location>
        <begin position="35"/>
        <end position="46"/>
    </location>
</feature>
<feature type="non-terminal residue" evidence="2">
    <location>
        <position position="95"/>
    </location>
</feature>
<gene>
    <name evidence="2" type="ORF">NTEN_LOCUS5298</name>
</gene>
<sequence>MLLRHRKTEIPKHGTVRVSGKCSQRTSARSSARPPHHDAQLAHHTAEQPTGGLPLLSLPSGAVVLAAPAPRTWRRDRGHCCRLVAHQRGHPSIQA</sequence>
<keyword evidence="3" id="KW-1185">Reference proteome</keyword>
<feature type="region of interest" description="Disordered" evidence="1">
    <location>
        <begin position="1"/>
        <end position="54"/>
    </location>
</feature>
<protein>
    <submittedName>
        <fullName evidence="2">Uncharacterized protein</fullName>
    </submittedName>
</protein>
<evidence type="ECO:0000256" key="1">
    <source>
        <dbReference type="SAM" id="MobiDB-lite"/>
    </source>
</evidence>
<dbReference type="Proteomes" id="UP000479000">
    <property type="component" value="Unassembled WGS sequence"/>
</dbReference>
<name>A0A6H5GBD4_9HEMI</name>
<dbReference type="EMBL" id="CADCXU010008038">
    <property type="protein sequence ID" value="CAA9999015.1"/>
    <property type="molecule type" value="Genomic_DNA"/>
</dbReference>
<evidence type="ECO:0000313" key="2">
    <source>
        <dbReference type="EMBL" id="CAA9999015.1"/>
    </source>
</evidence>
<evidence type="ECO:0000313" key="3">
    <source>
        <dbReference type="Proteomes" id="UP000479000"/>
    </source>
</evidence>
<feature type="compositionally biased region" description="Polar residues" evidence="1">
    <location>
        <begin position="21"/>
        <end position="30"/>
    </location>
</feature>
<organism evidence="2 3">
    <name type="scientific">Nesidiocoris tenuis</name>
    <dbReference type="NCBI Taxonomy" id="355587"/>
    <lineage>
        <taxon>Eukaryota</taxon>
        <taxon>Metazoa</taxon>
        <taxon>Ecdysozoa</taxon>
        <taxon>Arthropoda</taxon>
        <taxon>Hexapoda</taxon>
        <taxon>Insecta</taxon>
        <taxon>Pterygota</taxon>
        <taxon>Neoptera</taxon>
        <taxon>Paraneoptera</taxon>
        <taxon>Hemiptera</taxon>
        <taxon>Heteroptera</taxon>
        <taxon>Panheteroptera</taxon>
        <taxon>Cimicomorpha</taxon>
        <taxon>Miridae</taxon>
        <taxon>Dicyphina</taxon>
        <taxon>Nesidiocoris</taxon>
    </lineage>
</organism>
<reference evidence="2 3" key="1">
    <citation type="submission" date="2020-02" db="EMBL/GenBank/DDBJ databases">
        <authorList>
            <person name="Ferguson B K."/>
        </authorList>
    </citation>
    <scope>NUCLEOTIDE SEQUENCE [LARGE SCALE GENOMIC DNA]</scope>
</reference>
<accession>A0A6H5GBD4</accession>